<comment type="catalytic activity">
    <reaction evidence="13">
        <text>L-seryl-[protein] + ATP = O-phospho-L-seryl-[protein] + ADP + H(+)</text>
        <dbReference type="Rhea" id="RHEA:17989"/>
        <dbReference type="Rhea" id="RHEA-COMP:9863"/>
        <dbReference type="Rhea" id="RHEA-COMP:11604"/>
        <dbReference type="ChEBI" id="CHEBI:15378"/>
        <dbReference type="ChEBI" id="CHEBI:29999"/>
        <dbReference type="ChEBI" id="CHEBI:30616"/>
        <dbReference type="ChEBI" id="CHEBI:83421"/>
        <dbReference type="ChEBI" id="CHEBI:456216"/>
        <dbReference type="EC" id="2.7.11.1"/>
    </reaction>
</comment>
<dbReference type="Gene3D" id="3.30.200.20">
    <property type="entry name" value="Phosphorylase Kinase, domain 1"/>
    <property type="match status" value="1"/>
</dbReference>
<dbReference type="PROSITE" id="PS50011">
    <property type="entry name" value="PROTEIN_KINASE_DOM"/>
    <property type="match status" value="1"/>
</dbReference>
<dbReference type="InterPro" id="IPR000719">
    <property type="entry name" value="Prot_kinase_dom"/>
</dbReference>
<dbReference type="GO" id="GO:0005524">
    <property type="term" value="F:ATP binding"/>
    <property type="evidence" value="ECO:0007669"/>
    <property type="project" value="UniProtKB-UniRule"/>
</dbReference>
<feature type="region of interest" description="Disordered" evidence="15">
    <location>
        <begin position="1623"/>
        <end position="1642"/>
    </location>
</feature>
<organism evidence="19 20">
    <name type="scientific">Falco tinnunculus</name>
    <name type="common">Common kestrel</name>
    <dbReference type="NCBI Taxonomy" id="100819"/>
    <lineage>
        <taxon>Eukaryota</taxon>
        <taxon>Metazoa</taxon>
        <taxon>Chordata</taxon>
        <taxon>Craniata</taxon>
        <taxon>Vertebrata</taxon>
        <taxon>Euteleostomi</taxon>
        <taxon>Archelosauria</taxon>
        <taxon>Archosauria</taxon>
        <taxon>Dinosauria</taxon>
        <taxon>Saurischia</taxon>
        <taxon>Theropoda</taxon>
        <taxon>Coelurosauria</taxon>
        <taxon>Aves</taxon>
        <taxon>Neognathae</taxon>
        <taxon>Neoaves</taxon>
        <taxon>Telluraves</taxon>
        <taxon>Australaves</taxon>
        <taxon>Falconiformes</taxon>
        <taxon>Falconidae</taxon>
        <taxon>Falco</taxon>
    </lineage>
</organism>
<feature type="compositionally biased region" description="Polar residues" evidence="15">
    <location>
        <begin position="1835"/>
        <end position="1850"/>
    </location>
</feature>
<feature type="compositionally biased region" description="Low complexity" evidence="15">
    <location>
        <begin position="749"/>
        <end position="761"/>
    </location>
</feature>
<keyword evidence="3" id="KW-0723">Serine/threonine-protein kinase</keyword>
<feature type="chain" id="PRO_5034041120" description="non-specific serine/threonine protein kinase" evidence="17">
    <location>
        <begin position="21"/>
        <end position="1850"/>
    </location>
</feature>
<comment type="subcellular location">
    <subcellularLocation>
        <location evidence="1">Membrane</location>
        <topology evidence="1">Single-pass membrane protein</topology>
    </subcellularLocation>
</comment>
<evidence type="ECO:0000256" key="4">
    <source>
        <dbReference type="ARBA" id="ARBA00022553"/>
    </source>
</evidence>
<feature type="compositionally biased region" description="Low complexity" evidence="15">
    <location>
        <begin position="929"/>
        <end position="946"/>
    </location>
</feature>
<dbReference type="OrthoDB" id="5973359at2759"/>
<feature type="region of interest" description="Disordered" evidence="15">
    <location>
        <begin position="638"/>
        <end position="669"/>
    </location>
</feature>
<sequence length="1850" mass="195826">MGRLAAAAAMSAAFLSPSLAFSSHFDPDGTPLSELSWSSSLAVVAVSFSGLFTFIFLMLACLCCKKGDIGFKEFENAEGDDYVTELSAQGSPAPQHGPEVYVLPLTKVSLPMAKQPGRSVQLLKSADLGRQSLLYLKEIGHGWFGKVFLGEVNSGISSTQVVVKELKASASVQDQMQFLEEAQPYRALQHTNLLQCLAQCAEVTPYLLVMEFCPLGDLKGYLRSCQGAEAMTPDLLTLQRMACEVACGVLHLHRNNYIHSDLALRNCLLTADLTVKIGDYGLSHCKYKDDYFVTADQLWVPLRWIAPELIDEVHGNLLIVDQTKSSNVWSLGVTIWELFELGSQPYDHYSDRQVLAYAIKEQQLKLPKPQLKLSLSERWYEVMQFCWLQPEQRPTAEEVHLLLSYLCAKGATEVEEEFEKRWNSMKPNGSASASHHGPELSSFPLLEQFSADGFPSDGDDILTVMETSHGLNFEYKWEHTKTEHFQAPLGSLSPSSAARYHDLYYPATTAGRLSLGVSPSCYECKPPGCPSLPAPGVVPILGAHSPSLGSEYYIRIEGPGEGGAELDYAMCAYSPAGERGSLRPPSCWRAQGAQSGSTYDSDSSPTVSLSMEPLLGHAPAAEGSWECAEYYPYPCPGQEPQGYEPSPSHGAEGYLLEQEPTQPGSQDWAIPAFQPSIFTDPLGVSPSVNCTYSPREYGEPRAPLPGGRLLGQSGARPDSVALELGEDSPPGAPRPQGASPLVQRQPWASNSSSNNNIGSGSPASREPPAGDSWCYRRMITFRGLMAKPLGTVPRGQPQLGGSPPGRDFRRPRQGQPPGTAGGSSSPCRSPSPRRQAWHSRDSSASGRSQAAALAASPGTPWGPGTALPAPAGAQHDAHPDESVEGSSPACSPLPHAVAAVGLGEATPVAGTTVTNAGSPTEPGTGSTQPAPETAEAPTPAPGEAATDSGTCAASNADPTPDKTFSSSSFPGADEGSDEDTAELTSGVFTDFSGERVEAAPVLKSLQKQVGTPDSLESLDIPSTASSCEVCSPTAFAPAGQPKALDSGYDTENNESPEFVLKEPHEPREPEAFSQLGKPPPGLPGGEGLAPETQLSTSLGAELHSLVEKNPYRDSAYFSDYDTEAERGPKDEEDSDGSQTPEAEEVPRSPAQDLGRAPMLGEDPLHPPGAPSSPPAAPGLEVAVDVPAAGVLVGDWQGAEAGSTPATPAGQVPGTEQRPAGTGLVPGSSARPSGDVCPPGSVPPKAFFLTPVLASPGEPVSIRGTHMPEGPPGLGGAVARGEQTVPSAPGLPLEGTGVGDAPGGPSTLLRGGDFPPGLSPLLSAREPRPAAPECCEEPEEEEEDTEDSDESDEELRCYNIQEQSEESEEEPAAVPIVVAESQSSRNLRSLLKMPSLLSESFCEDLERKKKAVSFYDDVTIYLFDQESPTRELAEQSFPEPPPPLGQPPAGSSPPSPADRLSTSDDSSDGNASEESGGFEWDDDFPLMPVKPSLMASLTGTSTEPDGAVPELPTLPALVPAQKQVLPIQFSRFTVSPAPVSRFSITHVSDSDMDSIGGESPWRAAGWAAGTPCHPQHSGKLLSLSASRGGSQQHVGRSMGTGVPRERWDPLMLLLRSLQAAAKTATGSEPAGMPARQCPGTGTSAGWRDRARGLAVGSQTALWIFFRQILSEGARLLLRVGAGPAGPRARRQEPLGWELAALAATGKTSSRIKEKQERGSPGLCNASEERAGSGDAAPRHWWDSRHLQPKKLVMGSRGSSRSRRSSSASPGEAWPQQAARRGSGVRSRADAVRSDPELPPPGWGQAVTEGGDALGRVRGGEAEQWHRPRAAPRPAQHQRTQGSAPPTRPSTY</sequence>
<dbReference type="PRINTS" id="PR00109">
    <property type="entry name" value="TYRKINASE"/>
</dbReference>
<comment type="catalytic activity">
    <reaction evidence="12">
        <text>L-threonyl-[protein] + ATP = O-phospho-L-threonyl-[protein] + ADP + H(+)</text>
        <dbReference type="Rhea" id="RHEA:46608"/>
        <dbReference type="Rhea" id="RHEA-COMP:11060"/>
        <dbReference type="Rhea" id="RHEA-COMP:11605"/>
        <dbReference type="ChEBI" id="CHEBI:15378"/>
        <dbReference type="ChEBI" id="CHEBI:30013"/>
        <dbReference type="ChEBI" id="CHEBI:30616"/>
        <dbReference type="ChEBI" id="CHEBI:61977"/>
        <dbReference type="ChEBI" id="CHEBI:456216"/>
        <dbReference type="EC" id="2.7.11.1"/>
    </reaction>
</comment>
<evidence type="ECO:0000256" key="7">
    <source>
        <dbReference type="ARBA" id="ARBA00022741"/>
    </source>
</evidence>
<evidence type="ECO:0000256" key="1">
    <source>
        <dbReference type="ARBA" id="ARBA00004167"/>
    </source>
</evidence>
<dbReference type="FunFam" id="1.10.510.10:FF:000347">
    <property type="entry name" value="Apoptosis associated tyrosine kinase"/>
    <property type="match status" value="1"/>
</dbReference>
<feature type="compositionally biased region" description="Low complexity" evidence="15">
    <location>
        <begin position="842"/>
        <end position="873"/>
    </location>
</feature>
<evidence type="ECO:0000259" key="18">
    <source>
        <dbReference type="PROSITE" id="PS50011"/>
    </source>
</evidence>
<feature type="compositionally biased region" description="Basic and acidic residues" evidence="15">
    <location>
        <begin position="1725"/>
        <end position="1744"/>
    </location>
</feature>
<dbReference type="CDD" id="cd05087">
    <property type="entry name" value="PTKc_Aatyk1"/>
    <property type="match status" value="1"/>
</dbReference>
<proteinExistence type="predicted"/>
<feature type="compositionally biased region" description="Basic and acidic residues" evidence="15">
    <location>
        <begin position="1059"/>
        <end position="1070"/>
    </location>
</feature>
<evidence type="ECO:0000256" key="8">
    <source>
        <dbReference type="ARBA" id="ARBA00022777"/>
    </source>
</evidence>
<protein>
    <recommendedName>
        <fullName evidence="2">non-specific serine/threonine protein kinase</fullName>
        <ecNumber evidence="2">2.7.11.1</ecNumber>
    </recommendedName>
</protein>
<feature type="region of interest" description="Disordered" evidence="15">
    <location>
        <begin position="1704"/>
        <end position="1850"/>
    </location>
</feature>
<evidence type="ECO:0000256" key="10">
    <source>
        <dbReference type="ARBA" id="ARBA00022989"/>
    </source>
</evidence>
<feature type="compositionally biased region" description="Low complexity" evidence="15">
    <location>
        <begin position="823"/>
        <end position="834"/>
    </location>
</feature>
<dbReference type="Ensembl" id="ENSFTIT00000002861.1">
    <property type="protein sequence ID" value="ENSFTIP00000002730.1"/>
    <property type="gene ID" value="ENSFTIG00000001907.1"/>
</dbReference>
<dbReference type="PANTHER" id="PTHR24417">
    <property type="entry name" value="SERINE/THREONINE-PROTEIN KINASE LMTK1"/>
    <property type="match status" value="1"/>
</dbReference>
<feature type="compositionally biased region" description="Pro residues" evidence="15">
    <location>
        <begin position="1437"/>
        <end position="1455"/>
    </location>
</feature>
<dbReference type="GO" id="GO:0005737">
    <property type="term" value="C:cytoplasm"/>
    <property type="evidence" value="ECO:0007669"/>
    <property type="project" value="UniProtKB-ARBA"/>
</dbReference>
<keyword evidence="17" id="KW-0732">Signal</keyword>
<feature type="signal peptide" evidence="17">
    <location>
        <begin position="1"/>
        <end position="20"/>
    </location>
</feature>
<feature type="region of interest" description="Disordered" evidence="15">
    <location>
        <begin position="786"/>
        <end position="993"/>
    </location>
</feature>
<feature type="region of interest" description="Disordered" evidence="15">
    <location>
        <begin position="1428"/>
        <end position="1483"/>
    </location>
</feature>
<feature type="compositionally biased region" description="Pro residues" evidence="15">
    <location>
        <begin position="1165"/>
        <end position="1176"/>
    </location>
</feature>
<dbReference type="InterPro" id="IPR017441">
    <property type="entry name" value="Protein_kinase_ATP_BS"/>
</dbReference>
<dbReference type="PANTHER" id="PTHR24417:SF0">
    <property type="entry name" value="SERINE_THREONINE-PROTEIN KINASE LMTK1"/>
    <property type="match status" value="1"/>
</dbReference>
<feature type="compositionally biased region" description="Polar residues" evidence="15">
    <location>
        <begin position="592"/>
        <end position="609"/>
    </location>
</feature>
<feature type="compositionally biased region" description="Polar residues" evidence="15">
    <location>
        <begin position="947"/>
        <end position="969"/>
    </location>
</feature>
<dbReference type="InterPro" id="IPR042817">
    <property type="entry name" value="LMTK1_c"/>
</dbReference>
<dbReference type="PROSITE" id="PS00107">
    <property type="entry name" value="PROTEIN_KINASE_ATP"/>
    <property type="match status" value="1"/>
</dbReference>
<keyword evidence="6 16" id="KW-0812">Transmembrane</keyword>
<dbReference type="GO" id="GO:0004713">
    <property type="term" value="F:protein tyrosine kinase activity"/>
    <property type="evidence" value="ECO:0007669"/>
    <property type="project" value="InterPro"/>
</dbReference>
<dbReference type="EC" id="2.7.11.1" evidence="2"/>
<feature type="compositionally biased region" description="Polar residues" evidence="15">
    <location>
        <begin position="909"/>
        <end position="928"/>
    </location>
</feature>
<reference evidence="19" key="1">
    <citation type="submission" date="2025-08" db="UniProtKB">
        <authorList>
            <consortium name="Ensembl"/>
        </authorList>
    </citation>
    <scope>IDENTIFICATION</scope>
</reference>
<evidence type="ECO:0000256" key="17">
    <source>
        <dbReference type="SAM" id="SignalP"/>
    </source>
</evidence>
<evidence type="ECO:0000256" key="16">
    <source>
        <dbReference type="SAM" id="Phobius"/>
    </source>
</evidence>
<reference evidence="19" key="2">
    <citation type="submission" date="2025-09" db="UniProtKB">
        <authorList>
            <consortium name="Ensembl"/>
        </authorList>
    </citation>
    <scope>IDENTIFICATION</scope>
</reference>
<keyword evidence="8" id="KW-0418">Kinase</keyword>
<feature type="region of interest" description="Disordered" evidence="15">
    <location>
        <begin position="1194"/>
        <end position="1354"/>
    </location>
</feature>
<accession>A0A8C4TU57</accession>
<evidence type="ECO:0000256" key="12">
    <source>
        <dbReference type="ARBA" id="ARBA00047899"/>
    </source>
</evidence>
<dbReference type="GO" id="GO:0016020">
    <property type="term" value="C:membrane"/>
    <property type="evidence" value="ECO:0007669"/>
    <property type="project" value="UniProtKB-SubCell"/>
</dbReference>
<evidence type="ECO:0000256" key="3">
    <source>
        <dbReference type="ARBA" id="ARBA00022527"/>
    </source>
</evidence>
<feature type="region of interest" description="Disordered" evidence="15">
    <location>
        <begin position="694"/>
        <end position="771"/>
    </location>
</feature>
<feature type="region of interest" description="Disordered" evidence="15">
    <location>
        <begin position="1033"/>
        <end position="1181"/>
    </location>
</feature>
<dbReference type="SUPFAM" id="SSF56112">
    <property type="entry name" value="Protein kinase-like (PK-like)"/>
    <property type="match status" value="1"/>
</dbReference>
<dbReference type="Gene3D" id="1.10.510.10">
    <property type="entry name" value="Transferase(Phosphotransferase) domain 1"/>
    <property type="match status" value="1"/>
</dbReference>
<feature type="compositionally biased region" description="Acidic residues" evidence="15">
    <location>
        <begin position="1333"/>
        <end position="1352"/>
    </location>
</feature>
<evidence type="ECO:0000256" key="13">
    <source>
        <dbReference type="ARBA" id="ARBA00048679"/>
    </source>
</evidence>
<dbReference type="Pfam" id="PF07714">
    <property type="entry name" value="PK_Tyr_Ser-Thr"/>
    <property type="match status" value="1"/>
</dbReference>
<keyword evidence="10 16" id="KW-1133">Transmembrane helix</keyword>
<keyword evidence="4" id="KW-0597">Phosphoprotein</keyword>
<dbReference type="GO" id="GO:0007420">
    <property type="term" value="P:brain development"/>
    <property type="evidence" value="ECO:0007669"/>
    <property type="project" value="TreeGrafter"/>
</dbReference>
<dbReference type="PROSITE" id="PS00109">
    <property type="entry name" value="PROTEIN_KINASE_TYR"/>
    <property type="match status" value="1"/>
</dbReference>
<evidence type="ECO:0000256" key="14">
    <source>
        <dbReference type="PROSITE-ProRule" id="PRU10141"/>
    </source>
</evidence>
<evidence type="ECO:0000256" key="5">
    <source>
        <dbReference type="ARBA" id="ARBA00022679"/>
    </source>
</evidence>
<evidence type="ECO:0000256" key="2">
    <source>
        <dbReference type="ARBA" id="ARBA00012513"/>
    </source>
</evidence>
<evidence type="ECO:0000256" key="9">
    <source>
        <dbReference type="ARBA" id="ARBA00022840"/>
    </source>
</evidence>
<evidence type="ECO:0000313" key="20">
    <source>
        <dbReference type="Proteomes" id="UP000694562"/>
    </source>
</evidence>
<dbReference type="GO" id="GO:0012505">
    <property type="term" value="C:endomembrane system"/>
    <property type="evidence" value="ECO:0007669"/>
    <property type="project" value="UniProtKB-ARBA"/>
</dbReference>
<keyword evidence="9 14" id="KW-0067">ATP-binding</keyword>
<dbReference type="InterPro" id="IPR001245">
    <property type="entry name" value="Ser-Thr/Tyr_kinase_cat_dom"/>
</dbReference>
<evidence type="ECO:0000256" key="11">
    <source>
        <dbReference type="ARBA" id="ARBA00023136"/>
    </source>
</evidence>
<dbReference type="InterPro" id="IPR011009">
    <property type="entry name" value="Kinase-like_dom_sf"/>
</dbReference>
<keyword evidence="7 14" id="KW-0547">Nucleotide-binding</keyword>
<feature type="transmembrane region" description="Helical" evidence="16">
    <location>
        <begin position="36"/>
        <end position="62"/>
    </location>
</feature>
<dbReference type="GO" id="GO:0004674">
    <property type="term" value="F:protein serine/threonine kinase activity"/>
    <property type="evidence" value="ECO:0007669"/>
    <property type="project" value="UniProtKB-KW"/>
</dbReference>
<keyword evidence="5" id="KW-0808">Transferase</keyword>
<keyword evidence="20" id="KW-1185">Reference proteome</keyword>
<feature type="region of interest" description="Disordered" evidence="15">
    <location>
        <begin position="579"/>
        <end position="610"/>
    </location>
</feature>
<evidence type="ECO:0000313" key="19">
    <source>
        <dbReference type="Ensembl" id="ENSFTIP00000002730.1"/>
    </source>
</evidence>
<dbReference type="OMA" id="WEPPDYY"/>
<feature type="domain" description="Protein kinase" evidence="18">
    <location>
        <begin position="133"/>
        <end position="403"/>
    </location>
</feature>
<dbReference type="InterPro" id="IPR008266">
    <property type="entry name" value="Tyr_kinase_AS"/>
</dbReference>
<feature type="compositionally biased region" description="Basic and acidic residues" evidence="15">
    <location>
        <begin position="1785"/>
        <end position="1794"/>
    </location>
</feature>
<name>A0A8C4TU57_FALTI</name>
<keyword evidence="11 16" id="KW-0472">Membrane</keyword>
<evidence type="ECO:0000256" key="6">
    <source>
        <dbReference type="ARBA" id="ARBA00022692"/>
    </source>
</evidence>
<dbReference type="FunFam" id="3.30.200.20:FF:000275">
    <property type="entry name" value="Apoptosis associated tyrosine kinase"/>
    <property type="match status" value="1"/>
</dbReference>
<feature type="binding site" evidence="14">
    <location>
        <position position="164"/>
    </location>
    <ligand>
        <name>ATP</name>
        <dbReference type="ChEBI" id="CHEBI:30616"/>
    </ligand>
</feature>
<dbReference type="Proteomes" id="UP000694562">
    <property type="component" value="Unplaced"/>
</dbReference>
<evidence type="ECO:0000256" key="15">
    <source>
        <dbReference type="SAM" id="MobiDB-lite"/>
    </source>
</evidence>